<feature type="coiled-coil region" evidence="1">
    <location>
        <begin position="226"/>
        <end position="260"/>
    </location>
</feature>
<reference evidence="3" key="1">
    <citation type="submission" date="2019-10" db="EMBL/GenBank/DDBJ databases">
        <authorList>
            <person name="Soares A.E.R."/>
            <person name="Aleixo A."/>
            <person name="Schneider P."/>
            <person name="Miyaki C.Y."/>
            <person name="Schneider M.P."/>
            <person name="Mello C."/>
            <person name="Vasconcelos A.T.R."/>
        </authorList>
    </citation>
    <scope>NUCLEOTIDE SEQUENCE</scope>
    <source>
        <tissue evidence="3">Muscle</tissue>
    </source>
</reference>
<accession>A0ABQ9DC78</accession>
<dbReference type="Proteomes" id="UP001145742">
    <property type="component" value="Unassembled WGS sequence"/>
</dbReference>
<comment type="caution">
    <text evidence="3">The sequence shown here is derived from an EMBL/GenBank/DDBJ whole genome shotgun (WGS) entry which is preliminary data.</text>
</comment>
<feature type="compositionally biased region" description="Basic and acidic residues" evidence="2">
    <location>
        <begin position="410"/>
        <end position="423"/>
    </location>
</feature>
<feature type="compositionally biased region" description="Basic and acidic residues" evidence="2">
    <location>
        <begin position="125"/>
        <end position="141"/>
    </location>
</feature>
<feature type="region of interest" description="Disordered" evidence="2">
    <location>
        <begin position="95"/>
        <end position="166"/>
    </location>
</feature>
<dbReference type="Pfam" id="PF15921">
    <property type="entry name" value="CCDC158"/>
    <property type="match status" value="2"/>
</dbReference>
<evidence type="ECO:0000313" key="3">
    <source>
        <dbReference type="EMBL" id="KAJ7419108.1"/>
    </source>
</evidence>
<gene>
    <name evidence="3" type="ORF">WISP_55649</name>
</gene>
<dbReference type="InterPro" id="IPR031809">
    <property type="entry name" value="CCDC158"/>
</dbReference>
<organism evidence="3 4">
    <name type="scientific">Willisornis vidua</name>
    <name type="common">Xingu scale-backed antbird</name>
    <dbReference type="NCBI Taxonomy" id="1566151"/>
    <lineage>
        <taxon>Eukaryota</taxon>
        <taxon>Metazoa</taxon>
        <taxon>Chordata</taxon>
        <taxon>Craniata</taxon>
        <taxon>Vertebrata</taxon>
        <taxon>Euteleostomi</taxon>
        <taxon>Archelosauria</taxon>
        <taxon>Archosauria</taxon>
        <taxon>Dinosauria</taxon>
        <taxon>Saurischia</taxon>
        <taxon>Theropoda</taxon>
        <taxon>Coelurosauria</taxon>
        <taxon>Aves</taxon>
        <taxon>Neognathae</taxon>
        <taxon>Neoaves</taxon>
        <taxon>Telluraves</taxon>
        <taxon>Australaves</taxon>
        <taxon>Passeriformes</taxon>
        <taxon>Thamnophilidae</taxon>
        <taxon>Willisornis</taxon>
    </lineage>
</organism>
<evidence type="ECO:0000256" key="1">
    <source>
        <dbReference type="SAM" id="Coils"/>
    </source>
</evidence>
<dbReference type="EMBL" id="WHWB01033555">
    <property type="protein sequence ID" value="KAJ7419108.1"/>
    <property type="molecule type" value="Genomic_DNA"/>
</dbReference>
<proteinExistence type="predicted"/>
<keyword evidence="1" id="KW-0175">Coiled coil</keyword>
<feature type="region of interest" description="Disordered" evidence="2">
    <location>
        <begin position="374"/>
        <end position="435"/>
    </location>
</feature>
<keyword evidence="4" id="KW-1185">Reference proteome</keyword>
<protein>
    <submittedName>
        <fullName evidence="3">Uncharacterized protein</fullName>
    </submittedName>
</protein>
<name>A0ABQ9DC78_9PASS</name>
<dbReference type="PANTHER" id="PTHR47615:SF1">
    <property type="entry name" value="COILED-COIL DOMAIN-CONTAINING PROTEIN 158"/>
    <property type="match status" value="1"/>
</dbReference>
<evidence type="ECO:0000256" key="2">
    <source>
        <dbReference type="SAM" id="MobiDB-lite"/>
    </source>
</evidence>
<sequence length="435" mass="49097">MLREAESPTEQLLHSHREVLVEFHGILMDSRDSTGRNLCEHGNIPSLPTHSLSTATVNVLTGLGSEVAPLKEKVEEELQSLRKDSQTQKELLLQQHQVREQARSPNSADPRQVSDLEPPVSQLHPKLEVERMSENKVKELEEQLDPPPSEAAEPHTEQDQYGQESGNLRDQIHQLLVLEKERIMESFQQQMGNMSHIVDQHSWTAAAMGVEKSQLIQEINAWKLKAGELKVARDEKEARIHELEARLSKLELEKVQLVNTCTERLQALQDVQPEKDQLMDEFQAGRRDLAGLAQERQYLSRENCKLSEKLSWIRAENIRIAEELEVLRSQDKQLKERVSKMERALDKMLSKLGIFKEEPLQDLKKILQELTSSDSATPSLDLGDNGGRKSPLAPLRSAGHITSAQNSGGEGKEIQGKGEKALPSEDTSTLVRAFM</sequence>
<feature type="coiled-coil region" evidence="1">
    <location>
        <begin position="324"/>
        <end position="351"/>
    </location>
</feature>
<feature type="compositionally biased region" description="Polar residues" evidence="2">
    <location>
        <begin position="425"/>
        <end position="435"/>
    </location>
</feature>
<dbReference type="PANTHER" id="PTHR47615">
    <property type="entry name" value="COILED-COIL DOMAIN-CONTAINING PROTEIN 158"/>
    <property type="match status" value="1"/>
</dbReference>
<evidence type="ECO:0000313" key="4">
    <source>
        <dbReference type="Proteomes" id="UP001145742"/>
    </source>
</evidence>